<dbReference type="SUPFAM" id="SSF101148">
    <property type="entry name" value="Plant invertase/pectin methylesterase inhibitor"/>
    <property type="match status" value="1"/>
</dbReference>
<evidence type="ECO:0000256" key="3">
    <source>
        <dbReference type="ARBA" id="ARBA00038471"/>
    </source>
</evidence>
<dbReference type="InterPro" id="IPR034088">
    <property type="entry name" value="Pla_a_1-like"/>
</dbReference>
<dbReference type="AlphaFoldDB" id="A0A199W3X5"/>
<dbReference type="SMART" id="SM00856">
    <property type="entry name" value="PMEI"/>
    <property type="match status" value="1"/>
</dbReference>
<dbReference type="GO" id="GO:0004857">
    <property type="term" value="F:enzyme inhibitor activity"/>
    <property type="evidence" value="ECO:0007669"/>
    <property type="project" value="InterPro"/>
</dbReference>
<feature type="signal peptide" evidence="4">
    <location>
        <begin position="1"/>
        <end position="22"/>
    </location>
</feature>
<keyword evidence="2" id="KW-1015">Disulfide bond</keyword>
<feature type="chain" id="PRO_5008286296" evidence="4">
    <location>
        <begin position="23"/>
        <end position="186"/>
    </location>
</feature>
<dbReference type="Proteomes" id="UP000092600">
    <property type="component" value="Unassembled WGS sequence"/>
</dbReference>
<dbReference type="PANTHER" id="PTHR35357:SF23">
    <property type="entry name" value="PECTINESTERASE INHIBITOR DOMAIN-CONTAINING PROTEIN"/>
    <property type="match status" value="1"/>
</dbReference>
<evidence type="ECO:0000259" key="5">
    <source>
        <dbReference type="SMART" id="SM00856"/>
    </source>
</evidence>
<accession>A0A199W3X5</accession>
<sequence length="186" mass="19985">MVSLISPSLPFLFLLILHQSSSFSTVDVSADSDIIIETCNRCASSDPNVNYTLCVASLESVPKARQSDLQGLAVVAVRLAKSNMTRAKSKAKNLLKAKSLDPYMESCLETCRELYSNSIADLEDSVKAIKSSRYGDANILISSAVDVPRTCEDGFDEEGLQSPLSEENGELFGLTVIALAITSLLG</sequence>
<dbReference type="NCBIfam" id="TIGR01614">
    <property type="entry name" value="PME_inhib"/>
    <property type="match status" value="1"/>
</dbReference>
<dbReference type="CDD" id="cd15795">
    <property type="entry name" value="PMEI-Pla_a_1_like"/>
    <property type="match status" value="1"/>
</dbReference>
<dbReference type="GO" id="GO:0005576">
    <property type="term" value="C:extracellular region"/>
    <property type="evidence" value="ECO:0007669"/>
    <property type="project" value="UniProtKB-ARBA"/>
</dbReference>
<proteinExistence type="inferred from homology"/>
<dbReference type="InterPro" id="IPR035513">
    <property type="entry name" value="Invertase/methylesterase_inhib"/>
</dbReference>
<keyword evidence="1 4" id="KW-0732">Signal</keyword>
<dbReference type="EMBL" id="LSRQ01000278">
    <property type="protein sequence ID" value="OAY84014.1"/>
    <property type="molecule type" value="Genomic_DNA"/>
</dbReference>
<dbReference type="PANTHER" id="PTHR35357">
    <property type="entry name" value="OS02G0537100 PROTEIN"/>
    <property type="match status" value="1"/>
</dbReference>
<gene>
    <name evidence="6" type="ORF">ACMD2_17665</name>
</gene>
<evidence type="ECO:0000256" key="2">
    <source>
        <dbReference type="ARBA" id="ARBA00023157"/>
    </source>
</evidence>
<evidence type="ECO:0000256" key="1">
    <source>
        <dbReference type="ARBA" id="ARBA00022729"/>
    </source>
</evidence>
<name>A0A199W3X5_ANACO</name>
<evidence type="ECO:0000256" key="4">
    <source>
        <dbReference type="SAM" id="SignalP"/>
    </source>
</evidence>
<evidence type="ECO:0000313" key="6">
    <source>
        <dbReference type="EMBL" id="OAY84014.1"/>
    </source>
</evidence>
<dbReference type="STRING" id="4615.A0A199W3X5"/>
<protein>
    <submittedName>
        <fullName evidence="6">Putative invertase inhibitor</fullName>
    </submittedName>
</protein>
<evidence type="ECO:0000313" key="7">
    <source>
        <dbReference type="Proteomes" id="UP000092600"/>
    </source>
</evidence>
<comment type="similarity">
    <text evidence="3">Belongs to the PMEI family.</text>
</comment>
<dbReference type="Pfam" id="PF04043">
    <property type="entry name" value="PMEI"/>
    <property type="match status" value="1"/>
</dbReference>
<comment type="caution">
    <text evidence="6">The sequence shown here is derived from an EMBL/GenBank/DDBJ whole genome shotgun (WGS) entry which is preliminary data.</text>
</comment>
<reference evidence="6 7" key="1">
    <citation type="journal article" date="2016" name="DNA Res.">
        <title>The draft genome of MD-2 pineapple using hybrid error correction of long reads.</title>
        <authorList>
            <person name="Redwan R.M."/>
            <person name="Saidin A."/>
            <person name="Kumar S.V."/>
        </authorList>
    </citation>
    <scope>NUCLEOTIDE SEQUENCE [LARGE SCALE GENOMIC DNA]</scope>
    <source>
        <strain evidence="7">cv. MD2</strain>
        <tissue evidence="6">Leaf</tissue>
    </source>
</reference>
<feature type="domain" description="Pectinesterase inhibitor" evidence="5">
    <location>
        <begin position="30"/>
        <end position="181"/>
    </location>
</feature>
<organism evidence="6 7">
    <name type="scientific">Ananas comosus</name>
    <name type="common">Pineapple</name>
    <name type="synonym">Ananas ananas</name>
    <dbReference type="NCBI Taxonomy" id="4615"/>
    <lineage>
        <taxon>Eukaryota</taxon>
        <taxon>Viridiplantae</taxon>
        <taxon>Streptophyta</taxon>
        <taxon>Embryophyta</taxon>
        <taxon>Tracheophyta</taxon>
        <taxon>Spermatophyta</taxon>
        <taxon>Magnoliopsida</taxon>
        <taxon>Liliopsida</taxon>
        <taxon>Poales</taxon>
        <taxon>Bromeliaceae</taxon>
        <taxon>Bromelioideae</taxon>
        <taxon>Ananas</taxon>
    </lineage>
</organism>
<dbReference type="InterPro" id="IPR006501">
    <property type="entry name" value="Pectinesterase_inhib_dom"/>
</dbReference>
<dbReference type="FunFam" id="1.20.140.40:FF:000002">
    <property type="entry name" value="Putative invertase inhibitor"/>
    <property type="match status" value="1"/>
</dbReference>
<dbReference type="Gene3D" id="1.20.140.40">
    <property type="entry name" value="Invertase/pectin methylesterase inhibitor family protein"/>
    <property type="match status" value="1"/>
</dbReference>